<name>A0A1Q6DU58_METT1</name>
<keyword evidence="2" id="KW-1185">Reference proteome</keyword>
<dbReference type="EMBL" id="MSDW01000001">
    <property type="protein sequence ID" value="OKY77862.1"/>
    <property type="molecule type" value="Genomic_DNA"/>
</dbReference>
<dbReference type="STRING" id="1903181.BTN85_0338"/>
<organism evidence="1 2">
    <name type="scientific">Methanohalarchaeum thermophilum</name>
    <dbReference type="NCBI Taxonomy" id="1903181"/>
    <lineage>
        <taxon>Archaea</taxon>
        <taxon>Methanobacteriati</taxon>
        <taxon>Methanobacteriota</taxon>
        <taxon>Methanonatronarchaeia</taxon>
        <taxon>Methanonatronarchaeales</taxon>
        <taxon>Methanonatronarchaeaceae</taxon>
        <taxon>Candidatus Methanohalarchaeum</taxon>
    </lineage>
</organism>
<dbReference type="Proteomes" id="UP000185744">
    <property type="component" value="Unassembled WGS sequence"/>
</dbReference>
<sequence length="51" mass="5718">MDVVFICGVVVSIIFIQNLTKEEKKKLDIAKAKSGAGSWKEFILGYIKDEN</sequence>
<protein>
    <submittedName>
        <fullName evidence="1">Uncharacterized protein</fullName>
    </submittedName>
</protein>
<accession>A0A1Q6DU58</accession>
<gene>
    <name evidence="1" type="ORF">BTN85_0338</name>
</gene>
<reference evidence="1" key="1">
    <citation type="submission" date="2016-12" db="EMBL/GenBank/DDBJ databases">
        <title>Discovery of methanogenic haloarchaea.</title>
        <authorList>
            <person name="Sorokin D.Y."/>
            <person name="Makarova K.S."/>
            <person name="Abbas B."/>
            <person name="Ferrer M."/>
            <person name="Golyshin P.N."/>
        </authorList>
    </citation>
    <scope>NUCLEOTIDE SEQUENCE [LARGE SCALE GENOMIC DNA]</scope>
    <source>
        <strain evidence="1">HMET1</strain>
    </source>
</reference>
<dbReference type="InParanoid" id="A0A1Q6DU58"/>
<dbReference type="AlphaFoldDB" id="A0A1Q6DU58"/>
<proteinExistence type="predicted"/>
<comment type="caution">
    <text evidence="1">The sequence shown here is derived from an EMBL/GenBank/DDBJ whole genome shotgun (WGS) entry which is preliminary data.</text>
</comment>
<evidence type="ECO:0000313" key="1">
    <source>
        <dbReference type="EMBL" id="OKY77862.1"/>
    </source>
</evidence>
<evidence type="ECO:0000313" key="2">
    <source>
        <dbReference type="Proteomes" id="UP000185744"/>
    </source>
</evidence>